<evidence type="ECO:0008006" key="5">
    <source>
        <dbReference type="Google" id="ProtNLM"/>
    </source>
</evidence>
<name>A0AAN5CWX3_9BILA</name>
<dbReference type="InterPro" id="IPR016073">
    <property type="entry name" value="Skp1_comp_POZ"/>
</dbReference>
<gene>
    <name evidence="3" type="ORF">PMAYCL1PPCAC_21804</name>
</gene>
<feature type="domain" description="SKP1 component POZ" evidence="2">
    <location>
        <begin position="3"/>
        <end position="28"/>
    </location>
</feature>
<dbReference type="AlphaFoldDB" id="A0AAN5CWX3"/>
<dbReference type="PANTHER" id="PTHR11165">
    <property type="entry name" value="SKP1"/>
    <property type="match status" value="1"/>
</dbReference>
<evidence type="ECO:0000313" key="4">
    <source>
        <dbReference type="Proteomes" id="UP001328107"/>
    </source>
</evidence>
<dbReference type="Pfam" id="PF03931">
    <property type="entry name" value="Skp1_POZ"/>
    <property type="match status" value="1"/>
</dbReference>
<feature type="domain" description="SKP1 component dimerisation" evidence="1">
    <location>
        <begin position="33"/>
        <end position="80"/>
    </location>
</feature>
<organism evidence="3 4">
    <name type="scientific">Pristionchus mayeri</name>
    <dbReference type="NCBI Taxonomy" id="1317129"/>
    <lineage>
        <taxon>Eukaryota</taxon>
        <taxon>Metazoa</taxon>
        <taxon>Ecdysozoa</taxon>
        <taxon>Nematoda</taxon>
        <taxon>Chromadorea</taxon>
        <taxon>Rhabditida</taxon>
        <taxon>Rhabditina</taxon>
        <taxon>Diplogasteromorpha</taxon>
        <taxon>Diplogasteroidea</taxon>
        <taxon>Neodiplogasteridae</taxon>
        <taxon>Pristionchus</taxon>
    </lineage>
</organism>
<evidence type="ECO:0000313" key="3">
    <source>
        <dbReference type="EMBL" id="GMR51609.1"/>
    </source>
</evidence>
<sequence length="81" mass="9311">TTFTIVSSDEKSFQVERKALKQSGTTANYLDIKQLLLFCCKTIANSFKNKSGEQIRDDWGVENEFTPEEEAAIKKENEWCE</sequence>
<dbReference type="InterPro" id="IPR036296">
    <property type="entry name" value="SKP1-like_dim_sf"/>
</dbReference>
<keyword evidence="4" id="KW-1185">Reference proteome</keyword>
<accession>A0AAN5CWX3</accession>
<dbReference type="Pfam" id="PF01466">
    <property type="entry name" value="Skp1"/>
    <property type="match status" value="1"/>
</dbReference>
<dbReference type="InterPro" id="IPR016072">
    <property type="entry name" value="Skp1_comp_dimer"/>
</dbReference>
<reference evidence="4" key="1">
    <citation type="submission" date="2022-10" db="EMBL/GenBank/DDBJ databases">
        <title>Genome assembly of Pristionchus species.</title>
        <authorList>
            <person name="Yoshida K."/>
            <person name="Sommer R.J."/>
        </authorList>
    </citation>
    <scope>NUCLEOTIDE SEQUENCE [LARGE SCALE GENOMIC DNA]</scope>
    <source>
        <strain evidence="4">RS5460</strain>
    </source>
</reference>
<dbReference type="GO" id="GO:0006511">
    <property type="term" value="P:ubiquitin-dependent protein catabolic process"/>
    <property type="evidence" value="ECO:0007669"/>
    <property type="project" value="InterPro"/>
</dbReference>
<feature type="non-terminal residue" evidence="3">
    <location>
        <position position="1"/>
    </location>
</feature>
<evidence type="ECO:0000259" key="2">
    <source>
        <dbReference type="Pfam" id="PF03931"/>
    </source>
</evidence>
<dbReference type="InterPro" id="IPR011333">
    <property type="entry name" value="SKP1/BTB/POZ_sf"/>
</dbReference>
<dbReference type="SUPFAM" id="SSF81382">
    <property type="entry name" value="Skp1 dimerisation domain-like"/>
    <property type="match status" value="1"/>
</dbReference>
<dbReference type="InterPro" id="IPR016897">
    <property type="entry name" value="SKP1"/>
</dbReference>
<dbReference type="Gene3D" id="3.30.710.10">
    <property type="entry name" value="Potassium Channel Kv1.1, Chain A"/>
    <property type="match status" value="1"/>
</dbReference>
<protein>
    <recommendedName>
        <fullName evidence="5">SKP1 component dimerisation domain-containing protein</fullName>
    </recommendedName>
</protein>
<dbReference type="EMBL" id="BTRK01000005">
    <property type="protein sequence ID" value="GMR51609.1"/>
    <property type="molecule type" value="Genomic_DNA"/>
</dbReference>
<dbReference type="Proteomes" id="UP001328107">
    <property type="component" value="Unassembled WGS sequence"/>
</dbReference>
<comment type="caution">
    <text evidence="3">The sequence shown here is derived from an EMBL/GenBank/DDBJ whole genome shotgun (WGS) entry which is preliminary data.</text>
</comment>
<evidence type="ECO:0000259" key="1">
    <source>
        <dbReference type="Pfam" id="PF01466"/>
    </source>
</evidence>
<proteinExistence type="predicted"/>